<evidence type="ECO:0000256" key="5">
    <source>
        <dbReference type="ARBA" id="ARBA00022967"/>
    </source>
</evidence>
<dbReference type="PROSITE" id="PS50893">
    <property type="entry name" value="ABC_TRANSPORTER_2"/>
    <property type="match status" value="1"/>
</dbReference>
<dbReference type="GO" id="GO:0005524">
    <property type="term" value="F:ATP binding"/>
    <property type="evidence" value="ECO:0007669"/>
    <property type="project" value="UniProtKB-KW"/>
</dbReference>
<reference evidence="8 9" key="1">
    <citation type="submission" date="2019-12" db="EMBL/GenBank/DDBJ databases">
        <title>Novel species isolated from a subtropical stream in China.</title>
        <authorList>
            <person name="Lu H."/>
        </authorList>
    </citation>
    <scope>NUCLEOTIDE SEQUENCE [LARGE SCALE GENOMIC DNA]</scope>
    <source>
        <strain evidence="8 9">DS3</strain>
    </source>
</reference>
<dbReference type="InterPro" id="IPR003439">
    <property type="entry name" value="ABC_transporter-like_ATP-bd"/>
</dbReference>
<dbReference type="PANTHER" id="PTHR42794">
    <property type="entry name" value="HEMIN IMPORT ATP-BINDING PROTEIN HMUV"/>
    <property type="match status" value="1"/>
</dbReference>
<evidence type="ECO:0000313" key="8">
    <source>
        <dbReference type="EMBL" id="MYN02548.1"/>
    </source>
</evidence>
<keyword evidence="1" id="KW-0813">Transport</keyword>
<name>A0A6N9HG37_9BURK</name>
<evidence type="ECO:0000313" key="9">
    <source>
        <dbReference type="Proteomes" id="UP000448575"/>
    </source>
</evidence>
<dbReference type="CDD" id="cd03214">
    <property type="entry name" value="ABC_Iron-Siderophores_B12_Hemin"/>
    <property type="match status" value="1"/>
</dbReference>
<evidence type="ECO:0000256" key="6">
    <source>
        <dbReference type="ARBA" id="ARBA00037066"/>
    </source>
</evidence>
<comment type="caution">
    <text evidence="8">The sequence shown here is derived from an EMBL/GenBank/DDBJ whole genome shotgun (WGS) entry which is preliminary data.</text>
</comment>
<dbReference type="Proteomes" id="UP000448575">
    <property type="component" value="Unassembled WGS sequence"/>
</dbReference>
<keyword evidence="2" id="KW-1003">Cell membrane</keyword>
<dbReference type="InterPro" id="IPR003593">
    <property type="entry name" value="AAA+_ATPase"/>
</dbReference>
<accession>A0A6N9HG37</accession>
<organism evidence="8 9">
    <name type="scientific">Pseudoduganella guangdongensis</name>
    <dbReference type="NCBI Taxonomy" id="2692179"/>
    <lineage>
        <taxon>Bacteria</taxon>
        <taxon>Pseudomonadati</taxon>
        <taxon>Pseudomonadota</taxon>
        <taxon>Betaproteobacteria</taxon>
        <taxon>Burkholderiales</taxon>
        <taxon>Oxalobacteraceae</taxon>
        <taxon>Telluria group</taxon>
        <taxon>Pseudoduganella</taxon>
    </lineage>
</organism>
<comment type="function">
    <text evidence="6">Part of the ABC transporter complex HmuTUV involved in hemin import. Responsible for energy coupling to the transport system.</text>
</comment>
<gene>
    <name evidence="8" type="ORF">GTP41_10600</name>
</gene>
<dbReference type="SUPFAM" id="SSF52540">
    <property type="entry name" value="P-loop containing nucleoside triphosphate hydrolases"/>
    <property type="match status" value="1"/>
</dbReference>
<dbReference type="PROSITE" id="PS00211">
    <property type="entry name" value="ABC_TRANSPORTER_1"/>
    <property type="match status" value="1"/>
</dbReference>
<sequence>MHQILPPPLLQLDGATARLGAKHFGPFNLSLRAGERIAVLGPSGAGKSTLLRMMTGELPCAQGTVSFEQQDLRRWPKAALARRRAVLPQGSDVAYGLLVELVIGLGRVALASDPQGERIVREAATLARAGHLLGRTYDTLSGGEQARVQLARIFAQLWDAEAGLVLVDEPLAALDPGLQFDLLESMDAFAAQRGHAVLAILHDINHAMLAFDRLLLVADGQLVGDLAADVGALPALEALYGIGLGSALNDAGDLVVTPRRTVPRTAARLQA</sequence>
<evidence type="ECO:0000256" key="1">
    <source>
        <dbReference type="ARBA" id="ARBA00022448"/>
    </source>
</evidence>
<dbReference type="Pfam" id="PF00005">
    <property type="entry name" value="ABC_tran"/>
    <property type="match status" value="1"/>
</dbReference>
<dbReference type="RefSeq" id="WP_161025542.1">
    <property type="nucleotide sequence ID" value="NZ_WWCJ01000006.1"/>
</dbReference>
<dbReference type="AlphaFoldDB" id="A0A6N9HG37"/>
<dbReference type="GO" id="GO:0016887">
    <property type="term" value="F:ATP hydrolysis activity"/>
    <property type="evidence" value="ECO:0007669"/>
    <property type="project" value="InterPro"/>
</dbReference>
<dbReference type="Gene3D" id="3.40.50.300">
    <property type="entry name" value="P-loop containing nucleotide triphosphate hydrolases"/>
    <property type="match status" value="1"/>
</dbReference>
<feature type="domain" description="ABC transporter" evidence="7">
    <location>
        <begin position="9"/>
        <end position="244"/>
    </location>
</feature>
<keyword evidence="4 8" id="KW-0067">ATP-binding</keyword>
<evidence type="ECO:0000256" key="3">
    <source>
        <dbReference type="ARBA" id="ARBA00022741"/>
    </source>
</evidence>
<keyword evidence="3" id="KW-0547">Nucleotide-binding</keyword>
<dbReference type="EMBL" id="WWCJ01000006">
    <property type="protein sequence ID" value="MYN02548.1"/>
    <property type="molecule type" value="Genomic_DNA"/>
</dbReference>
<evidence type="ECO:0000256" key="2">
    <source>
        <dbReference type="ARBA" id="ARBA00022475"/>
    </source>
</evidence>
<dbReference type="SMART" id="SM00382">
    <property type="entry name" value="AAA"/>
    <property type="match status" value="1"/>
</dbReference>
<evidence type="ECO:0000256" key="4">
    <source>
        <dbReference type="ARBA" id="ARBA00022840"/>
    </source>
</evidence>
<keyword evidence="9" id="KW-1185">Reference proteome</keyword>
<dbReference type="InterPro" id="IPR027417">
    <property type="entry name" value="P-loop_NTPase"/>
</dbReference>
<dbReference type="PANTHER" id="PTHR42794:SF1">
    <property type="entry name" value="HEMIN IMPORT ATP-BINDING PROTEIN HMUV"/>
    <property type="match status" value="1"/>
</dbReference>
<evidence type="ECO:0000259" key="7">
    <source>
        <dbReference type="PROSITE" id="PS50893"/>
    </source>
</evidence>
<dbReference type="InterPro" id="IPR017871">
    <property type="entry name" value="ABC_transporter-like_CS"/>
</dbReference>
<keyword evidence="5" id="KW-1278">Translocase</keyword>
<proteinExistence type="predicted"/>
<protein>
    <submittedName>
        <fullName evidence="8">ATP-binding cassette domain-containing protein</fullName>
    </submittedName>
</protein>
<keyword evidence="2" id="KW-0472">Membrane</keyword>